<feature type="compositionally biased region" description="Basic and acidic residues" evidence="1">
    <location>
        <begin position="58"/>
        <end position="70"/>
    </location>
</feature>
<dbReference type="Proteomes" id="UP001176941">
    <property type="component" value="Chromosome 4"/>
</dbReference>
<reference evidence="2" key="1">
    <citation type="submission" date="2023-04" db="EMBL/GenBank/DDBJ databases">
        <authorList>
            <consortium name="ELIXIR-Norway"/>
        </authorList>
    </citation>
    <scope>NUCLEOTIDE SEQUENCE [LARGE SCALE GENOMIC DNA]</scope>
</reference>
<name>A0ABN8ZMN8_RANTA</name>
<organism evidence="2 3">
    <name type="scientific">Rangifer tarandus platyrhynchus</name>
    <name type="common">Svalbard reindeer</name>
    <dbReference type="NCBI Taxonomy" id="3082113"/>
    <lineage>
        <taxon>Eukaryota</taxon>
        <taxon>Metazoa</taxon>
        <taxon>Chordata</taxon>
        <taxon>Craniata</taxon>
        <taxon>Vertebrata</taxon>
        <taxon>Euteleostomi</taxon>
        <taxon>Mammalia</taxon>
        <taxon>Eutheria</taxon>
        <taxon>Laurasiatheria</taxon>
        <taxon>Artiodactyla</taxon>
        <taxon>Ruminantia</taxon>
        <taxon>Pecora</taxon>
        <taxon>Cervidae</taxon>
        <taxon>Odocoileinae</taxon>
        <taxon>Rangifer</taxon>
    </lineage>
</organism>
<gene>
    <name evidence="2" type="ORF">MRATA1EN1_LOCUS23725</name>
</gene>
<evidence type="ECO:0000313" key="3">
    <source>
        <dbReference type="Proteomes" id="UP001176941"/>
    </source>
</evidence>
<feature type="region of interest" description="Disordered" evidence="1">
    <location>
        <begin position="38"/>
        <end position="70"/>
    </location>
</feature>
<proteinExistence type="predicted"/>
<feature type="compositionally biased region" description="Basic and acidic residues" evidence="1">
    <location>
        <begin position="90"/>
        <end position="101"/>
    </location>
</feature>
<sequence length="170" mass="17964">MLISSVALSHLTGRASPSFLFEFWQPVVYGNDALGQDPRGLSGAREGEVAGDSSGPRAPERWGAREGGREAWRGLGSKDIEWLVGSGSHEAGRAQEERDPEGGTASRQFSPQGVGGRHFPSQGAKAGLEDVSATPPQYIRRVGLGLPGRALSCRRHTTWTGGILTSLSLG</sequence>
<keyword evidence="3" id="KW-1185">Reference proteome</keyword>
<evidence type="ECO:0000313" key="2">
    <source>
        <dbReference type="EMBL" id="CAI9174763.1"/>
    </source>
</evidence>
<feature type="region of interest" description="Disordered" evidence="1">
    <location>
        <begin position="85"/>
        <end position="132"/>
    </location>
</feature>
<accession>A0ABN8ZMN8</accession>
<dbReference type="EMBL" id="OX459940">
    <property type="protein sequence ID" value="CAI9174763.1"/>
    <property type="molecule type" value="Genomic_DNA"/>
</dbReference>
<evidence type="ECO:0000256" key="1">
    <source>
        <dbReference type="SAM" id="MobiDB-lite"/>
    </source>
</evidence>
<protein>
    <submittedName>
        <fullName evidence="2">Uncharacterized protein</fullName>
    </submittedName>
</protein>